<name>A0A3S2U920_9BACI</name>
<dbReference type="Pfam" id="PF12695">
    <property type="entry name" value="Abhydrolase_5"/>
    <property type="match status" value="1"/>
</dbReference>
<dbReference type="Proteomes" id="UP000288024">
    <property type="component" value="Unassembled WGS sequence"/>
</dbReference>
<evidence type="ECO:0000313" key="3">
    <source>
        <dbReference type="Proteomes" id="UP000288024"/>
    </source>
</evidence>
<evidence type="ECO:0000259" key="1">
    <source>
        <dbReference type="Pfam" id="PF12695"/>
    </source>
</evidence>
<dbReference type="InterPro" id="IPR029058">
    <property type="entry name" value="AB_hydrolase_fold"/>
</dbReference>
<gene>
    <name evidence="2" type="ORF">EM808_15835</name>
</gene>
<proteinExistence type="predicted"/>
<evidence type="ECO:0000313" key="2">
    <source>
        <dbReference type="EMBL" id="RVT60718.1"/>
    </source>
</evidence>
<accession>A0A3S2U920</accession>
<sequence length="245" mass="27025">MKKIINKKSILAVVIVLVLAIGIFFGWTQMTYKAAEDPAISMDSNYVKEDDWLIYGDKSSTTGIILYPGAKVEPEAYGYLAQELAKDNMIVAIPKLTLNLAIFDYKKADEMITKYKDVDWLIGGHSMGGAAAAMYVDKNMDKVKGLIFLGSYAADNESLFKSSLPVLSISGSEDGLSTPEKIKEKKNLLPSTTEYFQIKGGNHAQFGVYGEQPGDNKANISVKEQQDIIVKTIEDWVEANKFGNK</sequence>
<feature type="domain" description="Alpha/beta hydrolase fold-5" evidence="1">
    <location>
        <begin position="63"/>
        <end position="227"/>
    </location>
</feature>
<dbReference type="AlphaFoldDB" id="A0A3S2U920"/>
<keyword evidence="2" id="KW-0378">Hydrolase</keyword>
<dbReference type="Gene3D" id="3.40.50.1820">
    <property type="entry name" value="alpha/beta hydrolase"/>
    <property type="match status" value="1"/>
</dbReference>
<dbReference type="InterPro" id="IPR029059">
    <property type="entry name" value="AB_hydrolase_5"/>
</dbReference>
<comment type="caution">
    <text evidence="2">The sequence shown here is derived from an EMBL/GenBank/DDBJ whole genome shotgun (WGS) entry which is preliminary data.</text>
</comment>
<keyword evidence="3" id="KW-1185">Reference proteome</keyword>
<organism evidence="2 3">
    <name type="scientific">Niallia taxi</name>
    <dbReference type="NCBI Taxonomy" id="2499688"/>
    <lineage>
        <taxon>Bacteria</taxon>
        <taxon>Bacillati</taxon>
        <taxon>Bacillota</taxon>
        <taxon>Bacilli</taxon>
        <taxon>Bacillales</taxon>
        <taxon>Bacillaceae</taxon>
        <taxon>Niallia</taxon>
    </lineage>
</organism>
<dbReference type="EMBL" id="RZTZ01000006">
    <property type="protein sequence ID" value="RVT60718.1"/>
    <property type="molecule type" value="Genomic_DNA"/>
</dbReference>
<dbReference type="RefSeq" id="WP_127739189.1">
    <property type="nucleotide sequence ID" value="NZ_CAJCKN010000019.1"/>
</dbReference>
<dbReference type="SUPFAM" id="SSF53474">
    <property type="entry name" value="alpha/beta-Hydrolases"/>
    <property type="match status" value="1"/>
</dbReference>
<dbReference type="GO" id="GO:0016787">
    <property type="term" value="F:hydrolase activity"/>
    <property type="evidence" value="ECO:0007669"/>
    <property type="project" value="UniProtKB-KW"/>
</dbReference>
<protein>
    <submittedName>
        <fullName evidence="2">Alpha/beta hydrolase</fullName>
    </submittedName>
</protein>
<reference evidence="2 3" key="1">
    <citation type="submission" date="2019-01" db="EMBL/GenBank/DDBJ databases">
        <title>Bacillus sp. M5HDSG1-1, whole genome shotgun sequence.</title>
        <authorList>
            <person name="Tuo L."/>
        </authorList>
    </citation>
    <scope>NUCLEOTIDE SEQUENCE [LARGE SCALE GENOMIC DNA]</scope>
    <source>
        <strain evidence="2 3">M5HDSG1-1</strain>
    </source>
</reference>